<dbReference type="AlphaFoldDB" id="A0A9P6HC84"/>
<sequence length="170" mass="18713">MPALVYLNAVAFVSSQNHPILVRTFGQERENNRDIRYHYIAHTSLDVFEERITANPKNTESYLGLLYTMDDVAVYGYITASKTKIILALSLSDTVVKDAEVVNLMKAFHTAYRSAVANPFLRLHAPADAVSDHANSLQVGGAKWKNFRRAIDDIAASTGAISAPPPPPKN</sequence>
<dbReference type="Pfam" id="PF04628">
    <property type="entry name" value="Sedlin_N"/>
    <property type="match status" value="1"/>
</dbReference>
<evidence type="ECO:0000313" key="3">
    <source>
        <dbReference type="EMBL" id="KAF9782742.1"/>
    </source>
</evidence>
<proteinExistence type="inferred from homology"/>
<evidence type="ECO:0000313" key="4">
    <source>
        <dbReference type="Proteomes" id="UP000736335"/>
    </source>
</evidence>
<dbReference type="Gene3D" id="3.30.450.70">
    <property type="match status" value="1"/>
</dbReference>
<comment type="caution">
    <text evidence="3">The sequence shown here is derived from an EMBL/GenBank/DDBJ whole genome shotgun (WGS) entry which is preliminary data.</text>
</comment>
<keyword evidence="4" id="KW-1185">Reference proteome</keyword>
<evidence type="ECO:0000256" key="1">
    <source>
        <dbReference type="ARBA" id="ARBA00006626"/>
    </source>
</evidence>
<dbReference type="GO" id="GO:0005737">
    <property type="term" value="C:cytoplasm"/>
    <property type="evidence" value="ECO:0007669"/>
    <property type="project" value="GOC"/>
</dbReference>
<dbReference type="CDD" id="cd14854">
    <property type="entry name" value="TRAPPC2L"/>
    <property type="match status" value="1"/>
</dbReference>
<dbReference type="InterPro" id="IPR044760">
    <property type="entry name" value="TRAPPC2L"/>
</dbReference>
<evidence type="ECO:0000256" key="2">
    <source>
        <dbReference type="ARBA" id="ARBA00024408"/>
    </source>
</evidence>
<dbReference type="SUPFAM" id="SSF64356">
    <property type="entry name" value="SNARE-like"/>
    <property type="match status" value="1"/>
</dbReference>
<dbReference type="InterPro" id="IPR011012">
    <property type="entry name" value="Longin-like_dom_sf"/>
</dbReference>
<protein>
    <recommendedName>
        <fullName evidence="2">Trafficking protein particle complex subunit 2-like protein</fullName>
    </recommendedName>
</protein>
<organism evidence="3 4">
    <name type="scientific">Thelephora terrestris</name>
    <dbReference type="NCBI Taxonomy" id="56493"/>
    <lineage>
        <taxon>Eukaryota</taxon>
        <taxon>Fungi</taxon>
        <taxon>Dikarya</taxon>
        <taxon>Basidiomycota</taxon>
        <taxon>Agaricomycotina</taxon>
        <taxon>Agaricomycetes</taxon>
        <taxon>Thelephorales</taxon>
        <taxon>Thelephoraceae</taxon>
        <taxon>Thelephora</taxon>
    </lineage>
</organism>
<dbReference type="GO" id="GO:0006888">
    <property type="term" value="P:endoplasmic reticulum to Golgi vesicle-mediated transport"/>
    <property type="evidence" value="ECO:0007669"/>
    <property type="project" value="InterPro"/>
</dbReference>
<accession>A0A9P6HC84</accession>
<dbReference type="EMBL" id="WIUZ02000011">
    <property type="protein sequence ID" value="KAF9782742.1"/>
    <property type="molecule type" value="Genomic_DNA"/>
</dbReference>
<dbReference type="Proteomes" id="UP000736335">
    <property type="component" value="Unassembled WGS sequence"/>
</dbReference>
<reference evidence="3" key="1">
    <citation type="journal article" date="2020" name="Nat. Commun.">
        <title>Large-scale genome sequencing of mycorrhizal fungi provides insights into the early evolution of symbiotic traits.</title>
        <authorList>
            <person name="Miyauchi S."/>
            <person name="Kiss E."/>
            <person name="Kuo A."/>
            <person name="Drula E."/>
            <person name="Kohler A."/>
            <person name="Sanchez-Garcia M."/>
            <person name="Morin E."/>
            <person name="Andreopoulos B."/>
            <person name="Barry K.W."/>
            <person name="Bonito G."/>
            <person name="Buee M."/>
            <person name="Carver A."/>
            <person name="Chen C."/>
            <person name="Cichocki N."/>
            <person name="Clum A."/>
            <person name="Culley D."/>
            <person name="Crous P.W."/>
            <person name="Fauchery L."/>
            <person name="Girlanda M."/>
            <person name="Hayes R.D."/>
            <person name="Keri Z."/>
            <person name="LaButti K."/>
            <person name="Lipzen A."/>
            <person name="Lombard V."/>
            <person name="Magnuson J."/>
            <person name="Maillard F."/>
            <person name="Murat C."/>
            <person name="Nolan M."/>
            <person name="Ohm R.A."/>
            <person name="Pangilinan J."/>
            <person name="Pereira M.F."/>
            <person name="Perotto S."/>
            <person name="Peter M."/>
            <person name="Pfister S."/>
            <person name="Riley R."/>
            <person name="Sitrit Y."/>
            <person name="Stielow J.B."/>
            <person name="Szollosi G."/>
            <person name="Zifcakova L."/>
            <person name="Stursova M."/>
            <person name="Spatafora J.W."/>
            <person name="Tedersoo L."/>
            <person name="Vaario L.M."/>
            <person name="Yamada A."/>
            <person name="Yan M."/>
            <person name="Wang P."/>
            <person name="Xu J."/>
            <person name="Bruns T."/>
            <person name="Baldrian P."/>
            <person name="Vilgalys R."/>
            <person name="Dunand C."/>
            <person name="Henrissat B."/>
            <person name="Grigoriev I.V."/>
            <person name="Hibbett D."/>
            <person name="Nagy L.G."/>
            <person name="Martin F.M."/>
        </authorList>
    </citation>
    <scope>NUCLEOTIDE SEQUENCE</scope>
    <source>
        <strain evidence="3">UH-Tt-Lm1</strain>
    </source>
</reference>
<dbReference type="InterPro" id="IPR006722">
    <property type="entry name" value="Sedlin"/>
</dbReference>
<dbReference type="OrthoDB" id="18320at2759"/>
<comment type="similarity">
    <text evidence="1">Belongs to the TRAPP small subunits family. Sedlin subfamily.</text>
</comment>
<gene>
    <name evidence="3" type="ORF">BJ322DRAFT_1072299</name>
</gene>
<dbReference type="PANTHER" id="PTHR12403">
    <property type="entry name" value="TRAFFICKING PROTEIN PARTICLE COMPLEX SUBUNIT 2"/>
    <property type="match status" value="1"/>
</dbReference>
<reference evidence="3" key="2">
    <citation type="submission" date="2020-11" db="EMBL/GenBank/DDBJ databases">
        <authorList>
            <consortium name="DOE Joint Genome Institute"/>
            <person name="Kuo A."/>
            <person name="Miyauchi S."/>
            <person name="Kiss E."/>
            <person name="Drula E."/>
            <person name="Kohler A."/>
            <person name="Sanchez-Garcia M."/>
            <person name="Andreopoulos B."/>
            <person name="Barry K.W."/>
            <person name="Bonito G."/>
            <person name="Buee M."/>
            <person name="Carver A."/>
            <person name="Chen C."/>
            <person name="Cichocki N."/>
            <person name="Clum A."/>
            <person name="Culley D."/>
            <person name="Crous P.W."/>
            <person name="Fauchery L."/>
            <person name="Girlanda M."/>
            <person name="Hayes R."/>
            <person name="Keri Z."/>
            <person name="Labutti K."/>
            <person name="Lipzen A."/>
            <person name="Lombard V."/>
            <person name="Magnuson J."/>
            <person name="Maillard F."/>
            <person name="Morin E."/>
            <person name="Murat C."/>
            <person name="Nolan M."/>
            <person name="Ohm R."/>
            <person name="Pangilinan J."/>
            <person name="Pereira M."/>
            <person name="Perotto S."/>
            <person name="Peter M."/>
            <person name="Riley R."/>
            <person name="Sitrit Y."/>
            <person name="Stielow B."/>
            <person name="Szollosi G."/>
            <person name="Zifcakova L."/>
            <person name="Stursova M."/>
            <person name="Spatafora J.W."/>
            <person name="Tedersoo L."/>
            <person name="Vaario L.-M."/>
            <person name="Yamada A."/>
            <person name="Yan M."/>
            <person name="Wang P."/>
            <person name="Xu J."/>
            <person name="Bruns T."/>
            <person name="Baldrian P."/>
            <person name="Vilgalys R."/>
            <person name="Henrissat B."/>
            <person name="Grigoriev I.V."/>
            <person name="Hibbett D."/>
            <person name="Nagy L.G."/>
            <person name="Martin F.M."/>
        </authorList>
    </citation>
    <scope>NUCLEOTIDE SEQUENCE</scope>
    <source>
        <strain evidence="3">UH-Tt-Lm1</strain>
    </source>
</reference>
<name>A0A9P6HC84_9AGAM</name>